<dbReference type="EMBL" id="JAUKUA010000003">
    <property type="protein sequence ID" value="KAK0719469.1"/>
    <property type="molecule type" value="Genomic_DNA"/>
</dbReference>
<organism evidence="2 3">
    <name type="scientific">Lasiosphaeris hirsuta</name>
    <dbReference type="NCBI Taxonomy" id="260670"/>
    <lineage>
        <taxon>Eukaryota</taxon>
        <taxon>Fungi</taxon>
        <taxon>Dikarya</taxon>
        <taxon>Ascomycota</taxon>
        <taxon>Pezizomycotina</taxon>
        <taxon>Sordariomycetes</taxon>
        <taxon>Sordariomycetidae</taxon>
        <taxon>Sordariales</taxon>
        <taxon>Lasiosphaeriaceae</taxon>
        <taxon>Lasiosphaeris</taxon>
    </lineage>
</organism>
<evidence type="ECO:0000313" key="2">
    <source>
        <dbReference type="EMBL" id="KAK0719469.1"/>
    </source>
</evidence>
<evidence type="ECO:0000313" key="3">
    <source>
        <dbReference type="Proteomes" id="UP001172102"/>
    </source>
</evidence>
<comment type="caution">
    <text evidence="2">The sequence shown here is derived from an EMBL/GenBank/DDBJ whole genome shotgun (WGS) entry which is preliminary data.</text>
</comment>
<keyword evidence="3" id="KW-1185">Reference proteome</keyword>
<proteinExistence type="predicted"/>
<accession>A0AA40AP72</accession>
<name>A0AA40AP72_9PEZI</name>
<reference evidence="2" key="1">
    <citation type="submission" date="2023-06" db="EMBL/GenBank/DDBJ databases">
        <title>Genome-scale phylogeny and comparative genomics of the fungal order Sordariales.</title>
        <authorList>
            <consortium name="Lawrence Berkeley National Laboratory"/>
            <person name="Hensen N."/>
            <person name="Bonometti L."/>
            <person name="Westerberg I."/>
            <person name="Brannstrom I.O."/>
            <person name="Guillou S."/>
            <person name="Cros-Aarteil S."/>
            <person name="Calhoun S."/>
            <person name="Haridas S."/>
            <person name="Kuo A."/>
            <person name="Mondo S."/>
            <person name="Pangilinan J."/>
            <person name="Riley R."/>
            <person name="Labutti K."/>
            <person name="Andreopoulos B."/>
            <person name="Lipzen A."/>
            <person name="Chen C."/>
            <person name="Yanf M."/>
            <person name="Daum C."/>
            <person name="Ng V."/>
            <person name="Clum A."/>
            <person name="Steindorff A."/>
            <person name="Ohm R."/>
            <person name="Martin F."/>
            <person name="Silar P."/>
            <person name="Natvig D."/>
            <person name="Lalanne C."/>
            <person name="Gautier V."/>
            <person name="Ament-Velasquez S.L."/>
            <person name="Kruys A."/>
            <person name="Hutchinson M.I."/>
            <person name="Powell A.J."/>
            <person name="Barry K."/>
            <person name="Miller A.N."/>
            <person name="Grigoriev I.V."/>
            <person name="Debuchy R."/>
            <person name="Gladieux P."/>
            <person name="Thoren M.H."/>
            <person name="Johannesson H."/>
        </authorList>
    </citation>
    <scope>NUCLEOTIDE SEQUENCE</scope>
    <source>
        <strain evidence="2">SMH4607-1</strain>
    </source>
</reference>
<evidence type="ECO:0000256" key="1">
    <source>
        <dbReference type="SAM" id="MobiDB-lite"/>
    </source>
</evidence>
<dbReference type="Proteomes" id="UP001172102">
    <property type="component" value="Unassembled WGS sequence"/>
</dbReference>
<feature type="region of interest" description="Disordered" evidence="1">
    <location>
        <begin position="1"/>
        <end position="64"/>
    </location>
</feature>
<dbReference type="AlphaFoldDB" id="A0AA40AP72"/>
<feature type="compositionally biased region" description="Basic and acidic residues" evidence="1">
    <location>
        <begin position="55"/>
        <end position="64"/>
    </location>
</feature>
<sequence length="225" mass="24587">MLTGARASRPPGRTEAPSHEPQPRAPWNARGGSFSLDTPNLESWPVSDDEFSMQEVDRGRAESSDTDHSVAIFTLHVPFACSRVCIRRLADKHAGPQHMCSAECSVLTWSFAQVFQLGKSEGGLSELRSFLSQPARPTNARRRLLWSESPSSLSRPVRATKPPGWGTKPDPKVLFSSSSVFLLAKACELRSQPFLSLVKILPSCTAPIALSFQAFGLNLSLSESH</sequence>
<protein>
    <submittedName>
        <fullName evidence="2">Uncharacterized protein</fullName>
    </submittedName>
</protein>
<gene>
    <name evidence="2" type="ORF">B0H67DRAFT_152922</name>
</gene>